<sequence length="536" mass="60436">MVLDGKLTDGASHLKFKKKIDKSRAQTSRLSQSPPLNLSVFHFELPNASWIHLHFTSFFRSRVSSPFLELDLALPASGNRMDLIQGMESVVASVSGYHGSLRFKLIKLISHTGANYVGAMNKSTTHLVCWRLEGKKYEFARDIGAQIVSHRWFEECLKAGKRIPEGPYLMESGEEAGPISWEVPAAYDQNKQAVDMENTVLSDCSNFASSNGKVKTNKRNSKSGCSSNSSWTCSLLAEERDFNTSECEKLVKKGKYSYLRSRSKDKNILQAQYNTELLPSEGLDELKYPSIWYRSRHQTSMYDFIQENNTFKQPKRSRHLVKMVSKSEGNGHLTTNSNLEGDQHPEGNKLSEYCEDLSGDSLVDISVDSKERDQAAVYKQQQLVLSCVICWTDFCSMRGVLPCGHRFCYSCIEDWANRLVSGGKSTTCPLCKALFTKITKVEGADTSDQKIYSQTIPSGSLSTEILVSAVSGNHNLNTLDEEELCYACHNREPQDLLLSCQTCHSKWVHSYCLDPPQDPWTCIDCLNLRMLYPHFH</sequence>
<gene>
    <name evidence="7" type="ORF">LUZ61_011227</name>
</gene>
<dbReference type="AlphaFoldDB" id="A0AAD6A0N2"/>
<dbReference type="SMART" id="SM00292">
    <property type="entry name" value="BRCT"/>
    <property type="match status" value="1"/>
</dbReference>
<dbReference type="Pfam" id="PF13639">
    <property type="entry name" value="zf-RING_2"/>
    <property type="match status" value="1"/>
</dbReference>
<evidence type="ECO:0000259" key="6">
    <source>
        <dbReference type="PROSITE" id="PS50172"/>
    </source>
</evidence>
<evidence type="ECO:0000259" key="5">
    <source>
        <dbReference type="PROSITE" id="PS50089"/>
    </source>
</evidence>
<dbReference type="Gene3D" id="3.40.50.10190">
    <property type="entry name" value="BRCT domain"/>
    <property type="match status" value="1"/>
</dbReference>
<dbReference type="InterPro" id="IPR013083">
    <property type="entry name" value="Znf_RING/FYVE/PHD"/>
</dbReference>
<evidence type="ECO:0000256" key="1">
    <source>
        <dbReference type="ARBA" id="ARBA00022723"/>
    </source>
</evidence>
<dbReference type="EMBL" id="JAMRDG010000001">
    <property type="protein sequence ID" value="KAJ3707522.1"/>
    <property type="molecule type" value="Genomic_DNA"/>
</dbReference>
<dbReference type="SUPFAM" id="SSF52113">
    <property type="entry name" value="BRCT domain"/>
    <property type="match status" value="1"/>
</dbReference>
<keyword evidence="2 4" id="KW-0863">Zinc-finger</keyword>
<keyword evidence="3" id="KW-0862">Zinc</keyword>
<evidence type="ECO:0000313" key="7">
    <source>
        <dbReference type="EMBL" id="KAJ3707522.1"/>
    </source>
</evidence>
<evidence type="ECO:0000256" key="3">
    <source>
        <dbReference type="ARBA" id="ARBA00022833"/>
    </source>
</evidence>
<keyword evidence="8" id="KW-1185">Reference proteome</keyword>
<dbReference type="SUPFAM" id="SSF57850">
    <property type="entry name" value="RING/U-box"/>
    <property type="match status" value="1"/>
</dbReference>
<dbReference type="PROSITE" id="PS01359">
    <property type="entry name" value="ZF_PHD_1"/>
    <property type="match status" value="1"/>
</dbReference>
<keyword evidence="1" id="KW-0479">Metal-binding</keyword>
<feature type="domain" description="BRCT" evidence="6">
    <location>
        <begin position="79"/>
        <end position="170"/>
    </location>
</feature>
<evidence type="ECO:0000256" key="2">
    <source>
        <dbReference type="ARBA" id="ARBA00022771"/>
    </source>
</evidence>
<evidence type="ECO:0008006" key="9">
    <source>
        <dbReference type="Google" id="ProtNLM"/>
    </source>
</evidence>
<dbReference type="PANTHER" id="PTHR47776">
    <property type="entry name" value="F5A8.9 PROTEIN"/>
    <property type="match status" value="1"/>
</dbReference>
<evidence type="ECO:0000256" key="4">
    <source>
        <dbReference type="PROSITE-ProRule" id="PRU00175"/>
    </source>
</evidence>
<dbReference type="InterPro" id="IPR036420">
    <property type="entry name" value="BRCT_dom_sf"/>
</dbReference>
<feature type="domain" description="RING-type" evidence="5">
    <location>
        <begin position="387"/>
        <end position="432"/>
    </location>
</feature>
<dbReference type="GO" id="GO:0008270">
    <property type="term" value="F:zinc ion binding"/>
    <property type="evidence" value="ECO:0007669"/>
    <property type="project" value="UniProtKB-KW"/>
</dbReference>
<evidence type="ECO:0000313" key="8">
    <source>
        <dbReference type="Proteomes" id="UP001210211"/>
    </source>
</evidence>
<comment type="caution">
    <text evidence="7">The sequence shown here is derived from an EMBL/GenBank/DDBJ whole genome shotgun (WGS) entry which is preliminary data.</text>
</comment>
<dbReference type="Proteomes" id="UP001210211">
    <property type="component" value="Unassembled WGS sequence"/>
</dbReference>
<dbReference type="Pfam" id="PF12738">
    <property type="entry name" value="PTCB-BRCT"/>
    <property type="match status" value="1"/>
</dbReference>
<dbReference type="InterPro" id="IPR017907">
    <property type="entry name" value="Znf_RING_CS"/>
</dbReference>
<dbReference type="SMART" id="SM00184">
    <property type="entry name" value="RING"/>
    <property type="match status" value="1"/>
</dbReference>
<dbReference type="PROSITE" id="PS50172">
    <property type="entry name" value="BRCT"/>
    <property type="match status" value="1"/>
</dbReference>
<dbReference type="Gene3D" id="3.30.40.10">
    <property type="entry name" value="Zinc/RING finger domain, C3HC4 (zinc finger)"/>
    <property type="match status" value="2"/>
</dbReference>
<dbReference type="PROSITE" id="PS50089">
    <property type="entry name" value="ZF_RING_2"/>
    <property type="match status" value="1"/>
</dbReference>
<name>A0AAD6A0N2_9POAL</name>
<dbReference type="InterPro" id="IPR001357">
    <property type="entry name" value="BRCT_dom"/>
</dbReference>
<dbReference type="InterPro" id="IPR001841">
    <property type="entry name" value="Znf_RING"/>
</dbReference>
<organism evidence="7 8">
    <name type="scientific">Rhynchospora tenuis</name>
    <dbReference type="NCBI Taxonomy" id="198213"/>
    <lineage>
        <taxon>Eukaryota</taxon>
        <taxon>Viridiplantae</taxon>
        <taxon>Streptophyta</taxon>
        <taxon>Embryophyta</taxon>
        <taxon>Tracheophyta</taxon>
        <taxon>Spermatophyta</taxon>
        <taxon>Magnoliopsida</taxon>
        <taxon>Liliopsida</taxon>
        <taxon>Poales</taxon>
        <taxon>Cyperaceae</taxon>
        <taxon>Cyperoideae</taxon>
        <taxon>Rhynchosporeae</taxon>
        <taxon>Rhynchospora</taxon>
    </lineage>
</organism>
<dbReference type="SUPFAM" id="SSF57903">
    <property type="entry name" value="FYVE/PHD zinc finger"/>
    <property type="match status" value="1"/>
</dbReference>
<reference evidence="7 8" key="1">
    <citation type="journal article" date="2022" name="Cell">
        <title>Repeat-based holocentromeres influence genome architecture and karyotype evolution.</title>
        <authorList>
            <person name="Hofstatter P.G."/>
            <person name="Thangavel G."/>
            <person name="Lux T."/>
            <person name="Neumann P."/>
            <person name="Vondrak T."/>
            <person name="Novak P."/>
            <person name="Zhang M."/>
            <person name="Costa L."/>
            <person name="Castellani M."/>
            <person name="Scott A."/>
            <person name="Toegelov H."/>
            <person name="Fuchs J."/>
            <person name="Mata-Sucre Y."/>
            <person name="Dias Y."/>
            <person name="Vanzela A.L.L."/>
            <person name="Huettel B."/>
            <person name="Almeida C.C.S."/>
            <person name="Simkova H."/>
            <person name="Souza G."/>
            <person name="Pedrosa-Harand A."/>
            <person name="Macas J."/>
            <person name="Mayer K.F.X."/>
            <person name="Houben A."/>
            <person name="Marques A."/>
        </authorList>
    </citation>
    <scope>NUCLEOTIDE SEQUENCE [LARGE SCALE GENOMIC DNA]</scope>
    <source>
        <strain evidence="7">RhyTen1mFocal</strain>
    </source>
</reference>
<dbReference type="PANTHER" id="PTHR47776:SF2">
    <property type="entry name" value="RING-TYPE E3 UBIQUITIN TRANSFERASE BRCA1"/>
    <property type="match status" value="1"/>
</dbReference>
<accession>A0AAD6A0N2</accession>
<dbReference type="PROSITE" id="PS00518">
    <property type="entry name" value="ZF_RING_1"/>
    <property type="match status" value="1"/>
</dbReference>
<dbReference type="InterPro" id="IPR011011">
    <property type="entry name" value="Znf_FYVE_PHD"/>
</dbReference>
<protein>
    <recommendedName>
        <fullName evidence="9">RING-type E3 ubiquitin transferase BRCA1</fullName>
    </recommendedName>
</protein>
<dbReference type="InterPro" id="IPR019786">
    <property type="entry name" value="Zinc_finger_PHD-type_CS"/>
</dbReference>
<proteinExistence type="predicted"/>